<dbReference type="PANTHER" id="PTHR42879:SF2">
    <property type="entry name" value="3-OXOACYL-[ACYL-CARRIER-PROTEIN] REDUCTASE FABG"/>
    <property type="match status" value="1"/>
</dbReference>
<evidence type="ECO:0000313" key="2">
    <source>
        <dbReference type="EMBL" id="SOE46246.1"/>
    </source>
</evidence>
<dbReference type="EMBL" id="OCSU01000001">
    <property type="protein sequence ID" value="SOE46246.1"/>
    <property type="molecule type" value="Genomic_DNA"/>
</dbReference>
<organism evidence="2 3">
    <name type="scientific">Caballeronia arationis</name>
    <dbReference type="NCBI Taxonomy" id="1777142"/>
    <lineage>
        <taxon>Bacteria</taxon>
        <taxon>Pseudomonadati</taxon>
        <taxon>Pseudomonadota</taxon>
        <taxon>Betaproteobacteria</taxon>
        <taxon>Burkholderiales</taxon>
        <taxon>Burkholderiaceae</taxon>
        <taxon>Caballeronia</taxon>
    </lineage>
</organism>
<dbReference type="PANTHER" id="PTHR42879">
    <property type="entry name" value="3-OXOACYL-(ACYL-CARRIER-PROTEIN) REDUCTASE"/>
    <property type="match status" value="1"/>
</dbReference>
<dbReference type="PROSITE" id="PS00061">
    <property type="entry name" value="ADH_SHORT"/>
    <property type="match status" value="1"/>
</dbReference>
<dbReference type="AlphaFoldDB" id="A0A7Z7N0Q1"/>
<dbReference type="InterPro" id="IPR050259">
    <property type="entry name" value="SDR"/>
</dbReference>
<dbReference type="GO" id="GO:0032787">
    <property type="term" value="P:monocarboxylic acid metabolic process"/>
    <property type="evidence" value="ECO:0007669"/>
    <property type="project" value="UniProtKB-ARBA"/>
</dbReference>
<comment type="similarity">
    <text evidence="1">Belongs to the short-chain dehydrogenases/reductases (SDR) family.</text>
</comment>
<gene>
    <name evidence="2" type="ORF">SAMN05446927_0113</name>
</gene>
<comment type="caution">
    <text evidence="2">The sequence shown here is derived from an EMBL/GenBank/DDBJ whole genome shotgun (WGS) entry which is preliminary data.</text>
</comment>
<sequence>MTAEVSRPLIGRCALITGSTAGIGLKTAEALAEMGADIVLNGFGEPEVIATLRSHLSERFAVRVVHSDADVSRPHDVSELVGVAREHGRGRLDILINNAGYAFADSGIESFDPKIWDKQLALNLSGPFHAIRCALPGMRAHGWGRIVNVASVLGLVAVPNRVGYVATKHALVGLTKTVALETAGTSITCNAICPGLVNTERVLDGHRLQASESGASIDTVQARAMATRQPSGSYIESADVASVIAFLCGPHAQEVRGAIWTIDGGWSAR</sequence>
<proteinExistence type="inferred from homology"/>
<reference evidence="2 3" key="1">
    <citation type="submission" date="2017-09" db="EMBL/GenBank/DDBJ databases">
        <authorList>
            <person name="Varghese N."/>
            <person name="Submissions S."/>
        </authorList>
    </citation>
    <scope>NUCLEOTIDE SEQUENCE [LARGE SCALE GENOMIC DNA]</scope>
    <source>
        <strain evidence="2 3">OK806</strain>
    </source>
</reference>
<accession>A0A7Z7N0Q1</accession>
<dbReference type="FunFam" id="3.40.50.720:FF:000084">
    <property type="entry name" value="Short-chain dehydrogenase reductase"/>
    <property type="match status" value="1"/>
</dbReference>
<dbReference type="PRINTS" id="PR00081">
    <property type="entry name" value="GDHRDH"/>
</dbReference>
<evidence type="ECO:0000313" key="3">
    <source>
        <dbReference type="Proteomes" id="UP000219522"/>
    </source>
</evidence>
<keyword evidence="3" id="KW-1185">Reference proteome</keyword>
<evidence type="ECO:0000256" key="1">
    <source>
        <dbReference type="ARBA" id="ARBA00006484"/>
    </source>
</evidence>
<dbReference type="RefSeq" id="WP_097189944.1">
    <property type="nucleotide sequence ID" value="NZ_OCSU01000001.1"/>
</dbReference>
<dbReference type="PRINTS" id="PR00080">
    <property type="entry name" value="SDRFAMILY"/>
</dbReference>
<dbReference type="Proteomes" id="UP000219522">
    <property type="component" value="Unassembled WGS sequence"/>
</dbReference>
<name>A0A7Z7N0Q1_9BURK</name>
<dbReference type="InterPro" id="IPR036291">
    <property type="entry name" value="NAD(P)-bd_dom_sf"/>
</dbReference>
<protein>
    <submittedName>
        <fullName evidence="2">3-hydroxybutyrate dehydrogenase</fullName>
    </submittedName>
</protein>
<dbReference type="Pfam" id="PF13561">
    <property type="entry name" value="adh_short_C2"/>
    <property type="match status" value="1"/>
</dbReference>
<dbReference type="InterPro" id="IPR020904">
    <property type="entry name" value="Sc_DH/Rdtase_CS"/>
</dbReference>
<dbReference type="Gene3D" id="3.40.50.720">
    <property type="entry name" value="NAD(P)-binding Rossmann-like Domain"/>
    <property type="match status" value="1"/>
</dbReference>
<dbReference type="SUPFAM" id="SSF51735">
    <property type="entry name" value="NAD(P)-binding Rossmann-fold domains"/>
    <property type="match status" value="1"/>
</dbReference>
<dbReference type="InterPro" id="IPR002347">
    <property type="entry name" value="SDR_fam"/>
</dbReference>